<dbReference type="STRING" id="1830138.SAMN05443507_11449"/>
<dbReference type="Proteomes" id="UP000184016">
    <property type="component" value="Unassembled WGS sequence"/>
</dbReference>
<sequence>MKNIYDDYGWIPRPYQPLHPAVQLGWVSPEFPENENRFYCYRCNRPISTSTSGALYECERCMNLSNE</sequence>
<accession>A0A1M6SPT4</accession>
<evidence type="ECO:0000313" key="2">
    <source>
        <dbReference type="Proteomes" id="UP000184016"/>
    </source>
</evidence>
<proteinExistence type="predicted"/>
<dbReference type="AlphaFoldDB" id="A0A1M6SPT4"/>
<reference evidence="2" key="1">
    <citation type="submission" date="2016-11" db="EMBL/GenBank/DDBJ databases">
        <authorList>
            <person name="Varghese N."/>
            <person name="Submissions S."/>
        </authorList>
    </citation>
    <scope>NUCLEOTIDE SEQUENCE [LARGE SCALE GENOMIC DNA]</scope>
    <source>
        <strain evidence="2">USBA-503</strain>
    </source>
</reference>
<gene>
    <name evidence="1" type="ORF">SAMN05443507_11449</name>
</gene>
<keyword evidence="2" id="KW-1185">Reference proteome</keyword>
<protein>
    <submittedName>
        <fullName evidence="1">Uncharacterized protein</fullName>
    </submittedName>
</protein>
<organism evidence="1 2">
    <name type="scientific">Alicyclobacillus tolerans</name>
    <dbReference type="NCBI Taxonomy" id="90970"/>
    <lineage>
        <taxon>Bacteria</taxon>
        <taxon>Bacillati</taxon>
        <taxon>Bacillota</taxon>
        <taxon>Bacilli</taxon>
        <taxon>Bacillales</taxon>
        <taxon>Alicyclobacillaceae</taxon>
        <taxon>Alicyclobacillus</taxon>
    </lineage>
</organism>
<dbReference type="EMBL" id="FRAF01000014">
    <property type="protein sequence ID" value="SHK46659.1"/>
    <property type="molecule type" value="Genomic_DNA"/>
</dbReference>
<dbReference type="RefSeq" id="WP_072874311.1">
    <property type="nucleotide sequence ID" value="NZ_FRAF01000014.1"/>
</dbReference>
<evidence type="ECO:0000313" key="1">
    <source>
        <dbReference type="EMBL" id="SHK46659.1"/>
    </source>
</evidence>
<name>A0A1M6SPT4_9BACL</name>